<dbReference type="PROSITE" id="PS51012">
    <property type="entry name" value="ABC_TM2"/>
    <property type="match status" value="1"/>
</dbReference>
<dbReference type="InterPro" id="IPR047817">
    <property type="entry name" value="ABC2_TM_bact-type"/>
</dbReference>
<dbReference type="OrthoDB" id="9776218at2"/>
<feature type="domain" description="ABC transmembrane type-2" evidence="9">
    <location>
        <begin position="166"/>
        <end position="395"/>
    </location>
</feature>
<protein>
    <submittedName>
        <fullName evidence="10">ABC transporter permease</fullName>
    </submittedName>
</protein>
<dbReference type="PANTHER" id="PTHR30294:SF38">
    <property type="entry name" value="TRANSPORT PERMEASE PROTEIN"/>
    <property type="match status" value="1"/>
</dbReference>
<comment type="caution">
    <text evidence="10">The sequence shown here is derived from an EMBL/GenBank/DDBJ whole genome shotgun (WGS) entry which is preliminary data.</text>
</comment>
<comment type="subcellular location">
    <subcellularLocation>
        <location evidence="1">Cell membrane</location>
        <topology evidence="1">Multi-pass membrane protein</topology>
    </subcellularLocation>
</comment>
<keyword evidence="11" id="KW-1185">Reference proteome</keyword>
<evidence type="ECO:0000256" key="1">
    <source>
        <dbReference type="ARBA" id="ARBA00004651"/>
    </source>
</evidence>
<keyword evidence="5 8" id="KW-0812">Transmembrane</keyword>
<evidence type="ECO:0000256" key="5">
    <source>
        <dbReference type="ARBA" id="ARBA00022692"/>
    </source>
</evidence>
<dbReference type="AlphaFoldDB" id="A0A401ZX06"/>
<proteinExistence type="inferred from homology"/>
<dbReference type="RefSeq" id="WP_126579053.1">
    <property type="nucleotide sequence ID" value="NZ_BIFR01000001.1"/>
</dbReference>
<organism evidence="10 11">
    <name type="scientific">Tengunoibacter tsumagoiensis</name>
    <dbReference type="NCBI Taxonomy" id="2014871"/>
    <lineage>
        <taxon>Bacteria</taxon>
        <taxon>Bacillati</taxon>
        <taxon>Chloroflexota</taxon>
        <taxon>Ktedonobacteria</taxon>
        <taxon>Ktedonobacterales</taxon>
        <taxon>Dictyobacteraceae</taxon>
        <taxon>Tengunoibacter</taxon>
    </lineage>
</organism>
<dbReference type="Proteomes" id="UP000287352">
    <property type="component" value="Unassembled WGS sequence"/>
</dbReference>
<dbReference type="Gene3D" id="3.40.1710.10">
    <property type="entry name" value="abc type-2 transporter like domain"/>
    <property type="match status" value="1"/>
</dbReference>
<dbReference type="InterPro" id="IPR051449">
    <property type="entry name" value="ABC-2_transporter_component"/>
</dbReference>
<evidence type="ECO:0000256" key="2">
    <source>
        <dbReference type="ARBA" id="ARBA00007783"/>
    </source>
</evidence>
<evidence type="ECO:0000313" key="11">
    <source>
        <dbReference type="Proteomes" id="UP000287352"/>
    </source>
</evidence>
<keyword evidence="7 8" id="KW-0472">Membrane</keyword>
<evidence type="ECO:0000313" key="10">
    <source>
        <dbReference type="EMBL" id="GCE11330.1"/>
    </source>
</evidence>
<dbReference type="PANTHER" id="PTHR30294">
    <property type="entry name" value="MEMBRANE COMPONENT OF ABC TRANSPORTER YHHJ-RELATED"/>
    <property type="match status" value="1"/>
</dbReference>
<feature type="transmembrane region" description="Helical" evidence="8">
    <location>
        <begin position="282"/>
        <end position="304"/>
    </location>
</feature>
<feature type="transmembrane region" description="Helical" evidence="8">
    <location>
        <begin position="316"/>
        <end position="335"/>
    </location>
</feature>
<dbReference type="InterPro" id="IPR013525">
    <property type="entry name" value="ABC2_TM"/>
</dbReference>
<keyword evidence="3" id="KW-0813">Transport</keyword>
<evidence type="ECO:0000256" key="4">
    <source>
        <dbReference type="ARBA" id="ARBA00022475"/>
    </source>
</evidence>
<evidence type="ECO:0000256" key="7">
    <source>
        <dbReference type="ARBA" id="ARBA00023136"/>
    </source>
</evidence>
<evidence type="ECO:0000256" key="6">
    <source>
        <dbReference type="ARBA" id="ARBA00022989"/>
    </source>
</evidence>
<keyword evidence="4" id="KW-1003">Cell membrane</keyword>
<evidence type="ECO:0000259" key="9">
    <source>
        <dbReference type="PROSITE" id="PS51012"/>
    </source>
</evidence>
<dbReference type="GO" id="GO:0005886">
    <property type="term" value="C:plasma membrane"/>
    <property type="evidence" value="ECO:0007669"/>
    <property type="project" value="UniProtKB-SubCell"/>
</dbReference>
<reference evidence="11" key="1">
    <citation type="submission" date="2018-12" db="EMBL/GenBank/DDBJ databases">
        <title>Tengunoibacter tsumagoiensis gen. nov., sp. nov., Dictyobacter kobayashii sp. nov., D. alpinus sp. nov., and D. joshuensis sp. nov. and description of Dictyobacteraceae fam. nov. within the order Ktedonobacterales isolated from Tengu-no-mugimeshi.</title>
        <authorList>
            <person name="Wang C.M."/>
            <person name="Zheng Y."/>
            <person name="Sakai Y."/>
            <person name="Toyoda A."/>
            <person name="Minakuchi Y."/>
            <person name="Abe K."/>
            <person name="Yokota A."/>
            <person name="Yabe S."/>
        </authorList>
    </citation>
    <scope>NUCLEOTIDE SEQUENCE [LARGE SCALE GENOMIC DNA]</scope>
    <source>
        <strain evidence="11">Uno3</strain>
    </source>
</reference>
<dbReference type="EMBL" id="BIFR01000001">
    <property type="protein sequence ID" value="GCE11330.1"/>
    <property type="molecule type" value="Genomic_DNA"/>
</dbReference>
<dbReference type="GO" id="GO:0140359">
    <property type="term" value="F:ABC-type transporter activity"/>
    <property type="evidence" value="ECO:0007669"/>
    <property type="project" value="InterPro"/>
</dbReference>
<gene>
    <name evidence="10" type="ORF">KTT_11890</name>
</gene>
<dbReference type="Pfam" id="PF12698">
    <property type="entry name" value="ABC2_membrane_3"/>
    <property type="match status" value="1"/>
</dbReference>
<feature type="transmembrane region" description="Helical" evidence="8">
    <location>
        <begin position="204"/>
        <end position="226"/>
    </location>
</feature>
<accession>A0A401ZX06</accession>
<feature type="transmembrane region" description="Helical" evidence="8">
    <location>
        <begin position="21"/>
        <end position="42"/>
    </location>
</feature>
<keyword evidence="6 8" id="KW-1133">Transmembrane helix</keyword>
<evidence type="ECO:0000256" key="8">
    <source>
        <dbReference type="SAM" id="Phobius"/>
    </source>
</evidence>
<sequence length="397" mass="43401">MNGRRIAALSLRIIRQILRDKRTLALILFVPILIMTILYLVLTNTNSVHTLALVRPTGSGSEQTNTLLDSFLPAKDKLHVISIQADQVESTLKKGDADAALIFPDDFGQQIANGKQPTVQITLEGSDPTVASGLRDITEALAHQLNIALAISTFTSTSAHAGPGQQPPANGPVQPISPSSISVFHIQEPQYLYGGAEYTFNDSLAPAFIGLFSFFFVFLLTSVAFLRERTQGTLERVLVSPLKRTELVLGYVAGFLLFALIQSLLILLFVVFALRIHYSGNLALVFLVSLLLTIGSVNLGIFLSTFARNEFQIIQFVPLVFGIQVLLSGILWPVGQLPQVLRLISYLLPLTYANDALRSVMLKGYSFSEIGNQLGALCLFALLMIFLSAVVTRQEKI</sequence>
<evidence type="ECO:0000256" key="3">
    <source>
        <dbReference type="ARBA" id="ARBA00022448"/>
    </source>
</evidence>
<feature type="transmembrane region" description="Helical" evidence="8">
    <location>
        <begin position="370"/>
        <end position="391"/>
    </location>
</feature>
<name>A0A401ZX06_9CHLR</name>
<comment type="similarity">
    <text evidence="2">Belongs to the ABC-2 integral membrane protein family.</text>
</comment>
<feature type="transmembrane region" description="Helical" evidence="8">
    <location>
        <begin position="247"/>
        <end position="276"/>
    </location>
</feature>